<sequence length="175" mass="19572">MRLHSLAAMFHDPSVPVKRVVQPRLVAKRNAPATLRCLGANDIPTLTLENQYAFSVGHAELQQDRWQVLERVEASSQPFCQSEWSLSQGRFVPALCETYPLLHAYVGESGSNAVADWASFLYTTLTVVFIPQIPKSVPDEHLTKIHHRAQRYPRLCQSYGGESGANAVSHWASFL</sequence>
<proteinExistence type="predicted"/>
<dbReference type="Proteomes" id="UP000620104">
    <property type="component" value="Unassembled WGS sequence"/>
</dbReference>
<evidence type="ECO:0000313" key="1">
    <source>
        <dbReference type="EMBL" id="GHJ87483.1"/>
    </source>
</evidence>
<dbReference type="EMBL" id="BLZA01000021">
    <property type="protein sequence ID" value="GHJ87483.1"/>
    <property type="molecule type" value="Genomic_DNA"/>
</dbReference>
<accession>A0A8H3TV56</accession>
<protein>
    <submittedName>
        <fullName evidence="1">Uncharacterized protein</fullName>
    </submittedName>
</protein>
<evidence type="ECO:0000313" key="2">
    <source>
        <dbReference type="Proteomes" id="UP000620104"/>
    </source>
</evidence>
<organism evidence="1 2">
    <name type="scientific">Naganishia liquefaciens</name>
    <dbReference type="NCBI Taxonomy" id="104408"/>
    <lineage>
        <taxon>Eukaryota</taxon>
        <taxon>Fungi</taxon>
        <taxon>Dikarya</taxon>
        <taxon>Basidiomycota</taxon>
        <taxon>Agaricomycotina</taxon>
        <taxon>Tremellomycetes</taxon>
        <taxon>Filobasidiales</taxon>
        <taxon>Filobasidiaceae</taxon>
        <taxon>Naganishia</taxon>
    </lineage>
</organism>
<keyword evidence="2" id="KW-1185">Reference proteome</keyword>
<name>A0A8H3TV56_9TREE</name>
<comment type="caution">
    <text evidence="1">The sequence shown here is derived from an EMBL/GenBank/DDBJ whole genome shotgun (WGS) entry which is preliminary data.</text>
</comment>
<gene>
    <name evidence="1" type="ORF">NliqN6_3885</name>
</gene>
<reference evidence="1" key="1">
    <citation type="submission" date="2020-07" db="EMBL/GenBank/DDBJ databases">
        <title>Draft Genome Sequence of a Deep-Sea Yeast, Naganishia (Cryptococcus) liquefaciens strain N6.</title>
        <authorList>
            <person name="Han Y.W."/>
            <person name="Kajitani R."/>
            <person name="Morimoto H."/>
            <person name="Parhat M."/>
            <person name="Tsubouchi H."/>
            <person name="Bakenova O."/>
            <person name="Ogata M."/>
            <person name="Argunhan B."/>
            <person name="Aoki R."/>
            <person name="Kajiwara S."/>
            <person name="Itoh T."/>
            <person name="Iwasaki H."/>
        </authorList>
    </citation>
    <scope>NUCLEOTIDE SEQUENCE</scope>
    <source>
        <strain evidence="1">N6</strain>
    </source>
</reference>
<dbReference type="AlphaFoldDB" id="A0A8H3TV56"/>